<feature type="signal peptide" evidence="1">
    <location>
        <begin position="1"/>
        <end position="20"/>
    </location>
</feature>
<organism evidence="2 3">
    <name type="scientific">Strongyloides papillosus</name>
    <name type="common">Intestinal threadworm</name>
    <dbReference type="NCBI Taxonomy" id="174720"/>
    <lineage>
        <taxon>Eukaryota</taxon>
        <taxon>Metazoa</taxon>
        <taxon>Ecdysozoa</taxon>
        <taxon>Nematoda</taxon>
        <taxon>Chromadorea</taxon>
        <taxon>Rhabditida</taxon>
        <taxon>Tylenchina</taxon>
        <taxon>Panagrolaimomorpha</taxon>
        <taxon>Strongyloidoidea</taxon>
        <taxon>Strongyloididae</taxon>
        <taxon>Strongyloides</taxon>
    </lineage>
</organism>
<accession>A0A0N5C3H5</accession>
<evidence type="ECO:0000313" key="3">
    <source>
        <dbReference type="WBParaSite" id="SPAL_0001252200.1"/>
    </source>
</evidence>
<reference evidence="3" key="1">
    <citation type="submission" date="2017-02" db="UniProtKB">
        <authorList>
            <consortium name="WormBaseParasite"/>
        </authorList>
    </citation>
    <scope>IDENTIFICATION</scope>
</reference>
<proteinExistence type="predicted"/>
<keyword evidence="1" id="KW-0732">Signal</keyword>
<keyword evidence="2" id="KW-1185">Reference proteome</keyword>
<evidence type="ECO:0000256" key="1">
    <source>
        <dbReference type="SAM" id="SignalP"/>
    </source>
</evidence>
<name>A0A0N5C3H5_STREA</name>
<protein>
    <submittedName>
        <fullName evidence="3">Uncharacterized protein</fullName>
    </submittedName>
</protein>
<dbReference type="AlphaFoldDB" id="A0A0N5C3H5"/>
<dbReference type="Proteomes" id="UP000046392">
    <property type="component" value="Unplaced"/>
</dbReference>
<feature type="chain" id="PRO_5005895510" evidence="1">
    <location>
        <begin position="21"/>
        <end position="70"/>
    </location>
</feature>
<dbReference type="WBParaSite" id="SPAL_0001252200.1">
    <property type="protein sequence ID" value="SPAL_0001252200.1"/>
    <property type="gene ID" value="SPAL_0001252200"/>
</dbReference>
<sequence>MNTLIKFFIFIAILIVMLNGNTFDEVEDSKNIVDELYKPNASVSSSNVKEDKAESFDANYILHTFQNLIK</sequence>
<evidence type="ECO:0000313" key="2">
    <source>
        <dbReference type="Proteomes" id="UP000046392"/>
    </source>
</evidence>